<name>I3CCF5_9GAMM</name>
<dbReference type="OrthoDB" id="9798982at2"/>
<protein>
    <submittedName>
        <fullName evidence="2">Putative chitinase</fullName>
    </submittedName>
</protein>
<feature type="compositionally biased region" description="Low complexity" evidence="1">
    <location>
        <begin position="23"/>
        <end position="41"/>
    </location>
</feature>
<dbReference type="RefSeq" id="WP_002683104.1">
    <property type="nucleotide sequence ID" value="NZ_JH600070.1"/>
</dbReference>
<dbReference type="eggNOG" id="COG3179">
    <property type="taxonomic scope" value="Bacteria"/>
</dbReference>
<sequence>MSETNDNLKKLQEMGFNLDINNTSPASAPTTSATEIPPSSSVNTENAIKTPDVPVNPVLSEALTPFTIEFVATLFPSVSRRNIEKYLMTILSAFQTIGLTDKKLVLLAIATIRAESVRFEPISEYKSKYNTSPNGRPFDLYDNRADLGNQGAPDGERFKGRGFIQLTGRANYQKYGDILKLETALIDNPDLANDPMIAAELLARFILDKETRIRRALENNDLKSARRAINGGSHGLKEFSEAYLKGLAILEGQAV</sequence>
<dbReference type="STRING" id="395493.BegalDRAFT_0378"/>
<dbReference type="EMBL" id="JH600070">
    <property type="protein sequence ID" value="EIJ41298.1"/>
    <property type="molecule type" value="Genomic_DNA"/>
</dbReference>
<reference evidence="2 3" key="1">
    <citation type="submission" date="2011-11" db="EMBL/GenBank/DDBJ databases">
        <title>Improved High-Quality Draft sequence of Beggiatoa alba B18lD.</title>
        <authorList>
            <consortium name="US DOE Joint Genome Institute"/>
            <person name="Lucas S."/>
            <person name="Han J."/>
            <person name="Lapidus A."/>
            <person name="Cheng J.-F."/>
            <person name="Goodwin L."/>
            <person name="Pitluck S."/>
            <person name="Peters L."/>
            <person name="Mikhailova N."/>
            <person name="Held B."/>
            <person name="Detter J.C."/>
            <person name="Han C."/>
            <person name="Tapia R."/>
            <person name="Land M."/>
            <person name="Hauser L."/>
            <person name="Kyrpides N."/>
            <person name="Ivanova N."/>
            <person name="Pagani I."/>
            <person name="Samuel K."/>
            <person name="Teske A."/>
            <person name="Mueller J."/>
            <person name="Woyke T."/>
        </authorList>
    </citation>
    <scope>NUCLEOTIDE SEQUENCE [LARGE SCALE GENOMIC DNA]</scope>
    <source>
        <strain evidence="2 3">B18LD</strain>
    </source>
</reference>
<dbReference type="AlphaFoldDB" id="I3CCF5"/>
<evidence type="ECO:0000256" key="1">
    <source>
        <dbReference type="SAM" id="MobiDB-lite"/>
    </source>
</evidence>
<dbReference type="SUPFAM" id="SSF53955">
    <property type="entry name" value="Lysozyme-like"/>
    <property type="match status" value="1"/>
</dbReference>
<keyword evidence="3" id="KW-1185">Reference proteome</keyword>
<accession>I3CCF5</accession>
<feature type="region of interest" description="Disordered" evidence="1">
    <location>
        <begin position="21"/>
        <end position="48"/>
    </location>
</feature>
<evidence type="ECO:0000313" key="2">
    <source>
        <dbReference type="EMBL" id="EIJ41298.1"/>
    </source>
</evidence>
<dbReference type="HOGENOM" id="CLU_1088449_0_0_6"/>
<dbReference type="Gene3D" id="1.10.530.10">
    <property type="match status" value="1"/>
</dbReference>
<evidence type="ECO:0000313" key="3">
    <source>
        <dbReference type="Proteomes" id="UP000005744"/>
    </source>
</evidence>
<dbReference type="Proteomes" id="UP000005744">
    <property type="component" value="Unassembled WGS sequence"/>
</dbReference>
<proteinExistence type="predicted"/>
<organism evidence="2 3">
    <name type="scientific">Beggiatoa alba B18LD</name>
    <dbReference type="NCBI Taxonomy" id="395493"/>
    <lineage>
        <taxon>Bacteria</taxon>
        <taxon>Pseudomonadati</taxon>
        <taxon>Pseudomonadota</taxon>
        <taxon>Gammaproteobacteria</taxon>
        <taxon>Thiotrichales</taxon>
        <taxon>Thiotrichaceae</taxon>
        <taxon>Beggiatoa</taxon>
    </lineage>
</organism>
<dbReference type="InterPro" id="IPR023346">
    <property type="entry name" value="Lysozyme-like_dom_sf"/>
</dbReference>
<gene>
    <name evidence="2" type="ORF">BegalDRAFT_0378</name>
</gene>